<name>A0A662DMX8_UNCAE</name>
<dbReference type="SUPFAM" id="SSF143631">
    <property type="entry name" value="ApbE-like"/>
    <property type="match status" value="1"/>
</dbReference>
<protein>
    <submittedName>
        <fullName evidence="1">UPF0280 family protein</fullName>
    </submittedName>
</protein>
<evidence type="ECO:0000313" key="1">
    <source>
        <dbReference type="EMBL" id="RLE15492.1"/>
    </source>
</evidence>
<organism evidence="1 2">
    <name type="scientific">Aerophobetes bacterium</name>
    <dbReference type="NCBI Taxonomy" id="2030807"/>
    <lineage>
        <taxon>Bacteria</taxon>
        <taxon>Candidatus Aerophobota</taxon>
    </lineage>
</organism>
<comment type="caution">
    <text evidence="1">The sequence shown here is derived from an EMBL/GenBank/DDBJ whole genome shotgun (WGS) entry which is preliminary data.</text>
</comment>
<evidence type="ECO:0000313" key="2">
    <source>
        <dbReference type="Proteomes" id="UP000280417"/>
    </source>
</evidence>
<dbReference type="NCBIfam" id="NF003323">
    <property type="entry name" value="PRK04334.1-3"/>
    <property type="match status" value="1"/>
</dbReference>
<sequence>MEDHIYRNLIRPKDLASFKVQIKESDLFVLCERKLVRETEEALLKYREDIERYIYYNPLFRESFKPLPFEEKMPAIVRCMVEASQKAGVGPMAAVAGAIAEFVGRDLLNRCKQVIVENGGDIFMKVTKPRRVGIYAGASPLSGKIALQIEPEETPLGICCSAGSFGHSVSLGKADAVVVISTSTPLADATATAVGNLIKEEKDIKKGIRLLKSISGIKGGLIIKNKKLGAWGDLNIVRGC</sequence>
<accession>A0A662DMX8</accession>
<dbReference type="Proteomes" id="UP000280417">
    <property type="component" value="Unassembled WGS sequence"/>
</dbReference>
<dbReference type="Gene3D" id="3.10.520.10">
    <property type="entry name" value="ApbE-like domains"/>
    <property type="match status" value="1"/>
</dbReference>
<dbReference type="InterPro" id="IPR007183">
    <property type="entry name" value="UPF0280"/>
</dbReference>
<proteinExistence type="predicted"/>
<reference evidence="1 2" key="1">
    <citation type="submission" date="2018-06" db="EMBL/GenBank/DDBJ databases">
        <title>Extensive metabolic versatility and redundancy in microbially diverse, dynamic hydrothermal sediments.</title>
        <authorList>
            <person name="Dombrowski N."/>
            <person name="Teske A."/>
            <person name="Baker B.J."/>
        </authorList>
    </citation>
    <scope>NUCLEOTIDE SEQUENCE [LARGE SCALE GENOMIC DNA]</scope>
    <source>
        <strain evidence="1">B3_G15</strain>
    </source>
</reference>
<dbReference type="InterPro" id="IPR003374">
    <property type="entry name" value="ApbE-like_sf"/>
</dbReference>
<dbReference type="AlphaFoldDB" id="A0A662DMX8"/>
<gene>
    <name evidence="1" type="ORF">DRJ04_00190</name>
</gene>
<dbReference type="PIRSF" id="PIRSF006421">
    <property type="entry name" value="UCP006421"/>
    <property type="match status" value="1"/>
</dbReference>
<dbReference type="EMBL" id="QMQA01000002">
    <property type="protein sequence ID" value="RLE15492.1"/>
    <property type="molecule type" value="Genomic_DNA"/>
</dbReference>